<comment type="caution">
    <text evidence="1">The sequence shown here is derived from an EMBL/GenBank/DDBJ whole genome shotgun (WGS) entry which is preliminary data.</text>
</comment>
<proteinExistence type="predicted"/>
<dbReference type="RefSeq" id="WP_252819868.1">
    <property type="nucleotide sequence ID" value="NZ_JAMXQS010000006.1"/>
</dbReference>
<name>A0ABT1C7S8_9HYPH</name>
<sequence>MLNDKLSLFYQKVNEAASTHGLNAKAVADVVLLEAFPETSTAANQEGADAMLRNGVIQFLTAYFKRAPKLDPDQLAFDIPEQFAPIVSKLKSGAHYVKELGQLVPVEMLIAQPAWLDDARKYKRRKGEETIAEAVVLDELYTAVTKA</sequence>
<dbReference type="Proteomes" id="UP001205906">
    <property type="component" value="Unassembled WGS sequence"/>
</dbReference>
<organism evidence="1 2">
    <name type="scientific">Mesorhizobium liriopis</name>
    <dbReference type="NCBI Taxonomy" id="2953882"/>
    <lineage>
        <taxon>Bacteria</taxon>
        <taxon>Pseudomonadati</taxon>
        <taxon>Pseudomonadota</taxon>
        <taxon>Alphaproteobacteria</taxon>
        <taxon>Hyphomicrobiales</taxon>
        <taxon>Phyllobacteriaceae</taxon>
        <taxon>Mesorhizobium</taxon>
    </lineage>
</organism>
<evidence type="ECO:0000313" key="2">
    <source>
        <dbReference type="Proteomes" id="UP001205906"/>
    </source>
</evidence>
<accession>A0ABT1C7S8</accession>
<protein>
    <submittedName>
        <fullName evidence="1">Uncharacterized protein</fullName>
    </submittedName>
</protein>
<dbReference type="EMBL" id="JAMXQS010000006">
    <property type="protein sequence ID" value="MCO6050875.1"/>
    <property type="molecule type" value="Genomic_DNA"/>
</dbReference>
<evidence type="ECO:0000313" key="1">
    <source>
        <dbReference type="EMBL" id="MCO6050875.1"/>
    </source>
</evidence>
<reference evidence="1 2" key="1">
    <citation type="submission" date="2022-06" db="EMBL/GenBank/DDBJ databases">
        <title>Mesorhizobium sp. strain RP14 Genome sequencing and assembly.</title>
        <authorList>
            <person name="Kim I."/>
        </authorList>
    </citation>
    <scope>NUCLEOTIDE SEQUENCE [LARGE SCALE GENOMIC DNA]</scope>
    <source>
        <strain evidence="2">RP14(2022)</strain>
    </source>
</reference>
<gene>
    <name evidence="1" type="ORF">NGM99_13910</name>
</gene>
<keyword evidence="2" id="KW-1185">Reference proteome</keyword>